<proteinExistence type="predicted"/>
<dbReference type="AlphaFoldDB" id="G2YVH3"/>
<dbReference type="EMBL" id="FQ790356">
    <property type="protein sequence ID" value="CCD55621.1"/>
    <property type="molecule type" value="Genomic_DNA"/>
</dbReference>
<dbReference type="HOGENOM" id="CLU_2739747_0_0_1"/>
<evidence type="ECO:0000313" key="3">
    <source>
        <dbReference type="Proteomes" id="UP000008177"/>
    </source>
</evidence>
<evidence type="ECO:0000256" key="1">
    <source>
        <dbReference type="SAM" id="MobiDB-lite"/>
    </source>
</evidence>
<evidence type="ECO:0000313" key="2">
    <source>
        <dbReference type="EMBL" id="CCD55621.1"/>
    </source>
</evidence>
<gene>
    <name evidence="2" type="ORF">BofuT4_uP154330.1</name>
</gene>
<organism evidence="2 3">
    <name type="scientific">Botryotinia fuckeliana (strain T4)</name>
    <name type="common">Noble rot fungus</name>
    <name type="synonym">Botrytis cinerea</name>
    <dbReference type="NCBI Taxonomy" id="999810"/>
    <lineage>
        <taxon>Eukaryota</taxon>
        <taxon>Fungi</taxon>
        <taxon>Dikarya</taxon>
        <taxon>Ascomycota</taxon>
        <taxon>Pezizomycotina</taxon>
        <taxon>Leotiomycetes</taxon>
        <taxon>Helotiales</taxon>
        <taxon>Sclerotiniaceae</taxon>
        <taxon>Botrytis</taxon>
    </lineage>
</organism>
<accession>G2YVH3</accession>
<dbReference type="InParanoid" id="G2YVH3"/>
<dbReference type="Proteomes" id="UP000008177">
    <property type="component" value="Unplaced contigs"/>
</dbReference>
<sequence length="71" mass="7891">MYAGTVALRMSDGEVCVCRRNEERGRMTADSCVVLRYNVYVQVAFYSKQSSGTRGPHVPLPVSPDPRRAAQ</sequence>
<reference evidence="3" key="1">
    <citation type="journal article" date="2011" name="PLoS Genet.">
        <title>Genomic analysis of the necrotrophic fungal pathogens Sclerotinia sclerotiorum and Botrytis cinerea.</title>
        <authorList>
            <person name="Amselem J."/>
            <person name="Cuomo C.A."/>
            <person name="van Kan J.A."/>
            <person name="Viaud M."/>
            <person name="Benito E.P."/>
            <person name="Couloux A."/>
            <person name="Coutinho P.M."/>
            <person name="de Vries R.P."/>
            <person name="Dyer P.S."/>
            <person name="Fillinger S."/>
            <person name="Fournier E."/>
            <person name="Gout L."/>
            <person name="Hahn M."/>
            <person name="Kohn L."/>
            <person name="Lapalu N."/>
            <person name="Plummer K.M."/>
            <person name="Pradier J.M."/>
            <person name="Quevillon E."/>
            <person name="Sharon A."/>
            <person name="Simon A."/>
            <person name="ten Have A."/>
            <person name="Tudzynski B."/>
            <person name="Tudzynski P."/>
            <person name="Wincker P."/>
            <person name="Andrew M."/>
            <person name="Anthouard V."/>
            <person name="Beever R.E."/>
            <person name="Beffa R."/>
            <person name="Benoit I."/>
            <person name="Bouzid O."/>
            <person name="Brault B."/>
            <person name="Chen Z."/>
            <person name="Choquer M."/>
            <person name="Collemare J."/>
            <person name="Cotton P."/>
            <person name="Danchin E.G."/>
            <person name="Da Silva C."/>
            <person name="Gautier A."/>
            <person name="Giraud C."/>
            <person name="Giraud T."/>
            <person name="Gonzalez C."/>
            <person name="Grossetete S."/>
            <person name="Guldener U."/>
            <person name="Henrissat B."/>
            <person name="Howlett B.J."/>
            <person name="Kodira C."/>
            <person name="Kretschmer M."/>
            <person name="Lappartient A."/>
            <person name="Leroch M."/>
            <person name="Levis C."/>
            <person name="Mauceli E."/>
            <person name="Neuveglise C."/>
            <person name="Oeser B."/>
            <person name="Pearson M."/>
            <person name="Poulain J."/>
            <person name="Poussereau N."/>
            <person name="Quesneville H."/>
            <person name="Rascle C."/>
            <person name="Schumacher J."/>
            <person name="Segurens B."/>
            <person name="Sexton A."/>
            <person name="Silva E."/>
            <person name="Sirven C."/>
            <person name="Soanes D.M."/>
            <person name="Talbot N.J."/>
            <person name="Templeton M."/>
            <person name="Yandava C."/>
            <person name="Yarden O."/>
            <person name="Zeng Q."/>
            <person name="Rollins J.A."/>
            <person name="Lebrun M.H."/>
            <person name="Dickman M."/>
        </authorList>
    </citation>
    <scope>NUCLEOTIDE SEQUENCE [LARGE SCALE GENOMIC DNA]</scope>
    <source>
        <strain evidence="3">T4</strain>
    </source>
</reference>
<protein>
    <submittedName>
        <fullName evidence="2">Uncharacterized protein</fullName>
    </submittedName>
</protein>
<name>G2YVH3_BOTF4</name>
<feature type="region of interest" description="Disordered" evidence="1">
    <location>
        <begin position="49"/>
        <end position="71"/>
    </location>
</feature>